<comment type="caution">
    <text evidence="1">The sequence shown here is derived from an EMBL/GenBank/DDBJ whole genome shotgun (WGS) entry which is preliminary data.</text>
</comment>
<gene>
    <name evidence="1" type="ORF">DMC30DRAFT_443848</name>
</gene>
<dbReference type="EMBL" id="SOZI01000006">
    <property type="protein sequence ID" value="TNY23921.1"/>
    <property type="molecule type" value="Genomic_DNA"/>
</dbReference>
<dbReference type="OrthoDB" id="10431819at2759"/>
<dbReference type="AlphaFoldDB" id="A0A5C5G7R9"/>
<organism evidence="1 2">
    <name type="scientific">Rhodotorula diobovata</name>
    <dbReference type="NCBI Taxonomy" id="5288"/>
    <lineage>
        <taxon>Eukaryota</taxon>
        <taxon>Fungi</taxon>
        <taxon>Dikarya</taxon>
        <taxon>Basidiomycota</taxon>
        <taxon>Pucciniomycotina</taxon>
        <taxon>Microbotryomycetes</taxon>
        <taxon>Sporidiobolales</taxon>
        <taxon>Sporidiobolaceae</taxon>
        <taxon>Rhodotorula</taxon>
    </lineage>
</organism>
<evidence type="ECO:0000313" key="1">
    <source>
        <dbReference type="EMBL" id="TNY23921.1"/>
    </source>
</evidence>
<keyword evidence="2" id="KW-1185">Reference proteome</keyword>
<evidence type="ECO:0000313" key="2">
    <source>
        <dbReference type="Proteomes" id="UP000311382"/>
    </source>
</evidence>
<sequence>MTRARLTAPSRLNLVPLEPGVKPRFPTFVLPAPPQPSFSPIRLRRLSGGSGTIDLEGLAVRLAVFFNDDKRIVVAWDAHDGVDVELFAVYFSYG</sequence>
<reference evidence="1 2" key="1">
    <citation type="submission" date="2019-03" db="EMBL/GenBank/DDBJ databases">
        <title>Rhodosporidium diobovatum UCD-FST 08-225 genome sequencing, assembly, and annotation.</title>
        <authorList>
            <person name="Fakankun I.U."/>
            <person name="Fristensky B."/>
            <person name="Levin D.B."/>
        </authorList>
    </citation>
    <scope>NUCLEOTIDE SEQUENCE [LARGE SCALE GENOMIC DNA]</scope>
    <source>
        <strain evidence="1 2">UCD-FST 08-225</strain>
    </source>
</reference>
<dbReference type="Proteomes" id="UP000311382">
    <property type="component" value="Unassembled WGS sequence"/>
</dbReference>
<name>A0A5C5G7R9_9BASI</name>
<proteinExistence type="predicted"/>
<feature type="non-terminal residue" evidence="1">
    <location>
        <position position="94"/>
    </location>
</feature>
<protein>
    <submittedName>
        <fullName evidence="1">Uncharacterized protein</fullName>
    </submittedName>
</protein>
<accession>A0A5C5G7R9</accession>